<dbReference type="Proteomes" id="UP000198736">
    <property type="component" value="Unassembled WGS sequence"/>
</dbReference>
<organism evidence="2 3">
    <name type="scientific">Candidatus Nitrospira nitrificans</name>
    <dbReference type="NCBI Taxonomy" id="1742973"/>
    <lineage>
        <taxon>Bacteria</taxon>
        <taxon>Pseudomonadati</taxon>
        <taxon>Nitrospirota</taxon>
        <taxon>Nitrospiria</taxon>
        <taxon>Nitrospirales</taxon>
        <taxon>Nitrospiraceae</taxon>
        <taxon>Nitrospira</taxon>
    </lineage>
</organism>
<dbReference type="RefSeq" id="WP_090895780.1">
    <property type="nucleotide sequence ID" value="NZ_CZPZ01000009.1"/>
</dbReference>
<name>A0A0S4LCZ5_9BACT</name>
<proteinExistence type="predicted"/>
<evidence type="ECO:0000313" key="3">
    <source>
        <dbReference type="Proteomes" id="UP000198736"/>
    </source>
</evidence>
<evidence type="ECO:0000313" key="2">
    <source>
        <dbReference type="EMBL" id="CUS34493.1"/>
    </source>
</evidence>
<protein>
    <submittedName>
        <fullName evidence="2">Uncharacterized protein</fullName>
    </submittedName>
</protein>
<keyword evidence="3" id="KW-1185">Reference proteome</keyword>
<dbReference type="STRING" id="1742973.COMA2_170035"/>
<feature type="region of interest" description="Disordered" evidence="1">
    <location>
        <begin position="115"/>
        <end position="141"/>
    </location>
</feature>
<reference evidence="3" key="1">
    <citation type="submission" date="2015-10" db="EMBL/GenBank/DDBJ databases">
        <authorList>
            <person name="Luecker S."/>
            <person name="Luecker S."/>
        </authorList>
    </citation>
    <scope>NUCLEOTIDE SEQUENCE [LARGE SCALE GENOMIC DNA]</scope>
</reference>
<gene>
    <name evidence="2" type="ORF">COMA2_170035</name>
</gene>
<sequence>MPSLDVQNPGMPDLQFVLFVSALCTADLSTINVSQELRQTIFDRCWALIHTEPPPTTPHERVLDLRGGTELTLDACAATIRSLFQEANITTLVWDHPVSEARMTSTPEASPLIDRLGQLYPDHPTSVDPPDHPPRKSNPTP</sequence>
<dbReference type="EMBL" id="CZPZ01000009">
    <property type="protein sequence ID" value="CUS34493.1"/>
    <property type="molecule type" value="Genomic_DNA"/>
</dbReference>
<dbReference type="AlphaFoldDB" id="A0A0S4LCZ5"/>
<evidence type="ECO:0000256" key="1">
    <source>
        <dbReference type="SAM" id="MobiDB-lite"/>
    </source>
</evidence>
<accession>A0A0S4LCZ5</accession>